<dbReference type="AlphaFoldDB" id="A0AA35T0C0"/>
<keyword evidence="2" id="KW-1185">Reference proteome</keyword>
<name>A0AA35T0C0_GEOBA</name>
<dbReference type="Proteomes" id="UP001174909">
    <property type="component" value="Unassembled WGS sequence"/>
</dbReference>
<proteinExistence type="predicted"/>
<evidence type="ECO:0000313" key="2">
    <source>
        <dbReference type="Proteomes" id="UP001174909"/>
    </source>
</evidence>
<dbReference type="Gene3D" id="3.40.50.150">
    <property type="entry name" value="Vaccinia Virus protein VP39"/>
    <property type="match status" value="1"/>
</dbReference>
<organism evidence="1 2">
    <name type="scientific">Geodia barretti</name>
    <name type="common">Barrett's horny sponge</name>
    <dbReference type="NCBI Taxonomy" id="519541"/>
    <lineage>
        <taxon>Eukaryota</taxon>
        <taxon>Metazoa</taxon>
        <taxon>Porifera</taxon>
        <taxon>Demospongiae</taxon>
        <taxon>Heteroscleromorpha</taxon>
        <taxon>Tetractinellida</taxon>
        <taxon>Astrophorina</taxon>
        <taxon>Geodiidae</taxon>
        <taxon>Geodia</taxon>
    </lineage>
</organism>
<dbReference type="InterPro" id="IPR029063">
    <property type="entry name" value="SAM-dependent_MTases_sf"/>
</dbReference>
<sequence>MTVLVQKELIAVGEYRPISSVWEGNDGELIENLLQFYASIPPEPILDATYNRGRFWKGSSRNVVSMDINPKFEPMIVGDNRVMEGVPDAAFGAVVYDPPHVGPQGRDKSSKKFDEDFGATVACGKEHDWSLSYLYPPFLAQAKRVLKPEGLLLAKITDMVNSHRAKWSHCDFMRMADDAGFTVCDLIVKIRTGPMVSTKWSTAHHARKRHCFWIICRNSSRCER</sequence>
<comment type="caution">
    <text evidence="1">The sequence shown here is derived from an EMBL/GenBank/DDBJ whole genome shotgun (WGS) entry which is preliminary data.</text>
</comment>
<evidence type="ECO:0000313" key="1">
    <source>
        <dbReference type="EMBL" id="CAI8038658.1"/>
    </source>
</evidence>
<dbReference type="SUPFAM" id="SSF53335">
    <property type="entry name" value="S-adenosyl-L-methionine-dependent methyltransferases"/>
    <property type="match status" value="1"/>
</dbReference>
<accession>A0AA35T0C0</accession>
<gene>
    <name evidence="1" type="ORF">GBAR_LOCUS21556</name>
</gene>
<protein>
    <recommendedName>
        <fullName evidence="3">Site-specific DNA-methyltransferase</fullName>
    </recommendedName>
</protein>
<reference evidence="1" key="1">
    <citation type="submission" date="2023-03" db="EMBL/GenBank/DDBJ databases">
        <authorList>
            <person name="Steffen K."/>
            <person name="Cardenas P."/>
        </authorList>
    </citation>
    <scope>NUCLEOTIDE SEQUENCE</scope>
</reference>
<dbReference type="EMBL" id="CASHTH010003003">
    <property type="protein sequence ID" value="CAI8038658.1"/>
    <property type="molecule type" value="Genomic_DNA"/>
</dbReference>
<evidence type="ECO:0008006" key="3">
    <source>
        <dbReference type="Google" id="ProtNLM"/>
    </source>
</evidence>